<comment type="similarity">
    <text evidence="1">Belongs to the N(4)/N(6)-methyltransferase family. N(4) subfamily.</text>
</comment>
<dbReference type="EC" id="2.1.1.113" evidence="2"/>
<evidence type="ECO:0000256" key="4">
    <source>
        <dbReference type="ARBA" id="ARBA00022679"/>
    </source>
</evidence>
<evidence type="ECO:0000313" key="11">
    <source>
        <dbReference type="EMBL" id="CAB4728807.1"/>
    </source>
</evidence>
<keyword evidence="3" id="KW-0489">Methyltransferase</keyword>
<dbReference type="GO" id="GO:0015667">
    <property type="term" value="F:site-specific DNA-methyltransferase (cytosine-N4-specific) activity"/>
    <property type="evidence" value="ECO:0007669"/>
    <property type="project" value="UniProtKB-EC"/>
</dbReference>
<reference evidence="11" key="1">
    <citation type="submission" date="2020-05" db="EMBL/GenBank/DDBJ databases">
        <authorList>
            <person name="Chiriac C."/>
            <person name="Salcher M."/>
            <person name="Ghai R."/>
            <person name="Kavagutti S V."/>
        </authorList>
    </citation>
    <scope>NUCLEOTIDE SEQUENCE</scope>
</reference>
<sequence length="497" mass="53849">MPAEPTRSEPRAPGRVRRPTRTAAFGSGRRESHDASDFYGRFVDPDISLDHEVISPKVLDRIILGDARELLATNEFVADNSVALLVTSPPYFAGKEYEEAIGTGHIPGSYKEYLAMLREVFALSANKLEPGGRMAINVANLGRKPYRSLAADVVTILQDDLKLLLRGEIIWQKALGAGGSVAWGSFQSAANPVLRDVTERVIVASKGRFDRAIDRPTRAKRGLPHQVSIDVDRFMEATTDVWEIAPESATRVGHPAPYPVELPATLIDLYTYVGDLVLDPFMGSGTTAVAAVERRRHYLGFDTDAAYVAAADARIVGARERATAPLRVTVPVTGDEASTLSPRALATREGKKAKDIAAQVLGEVGFVSVESNVKLSTGMVIDFVCTDPTGGIWYVDFSGTSSSIRAGLRRTDAIWKSLGRSALVERRGASTDPRWLVLTTDSVPAAGPAWKALQQGRKLGLVHDALDVFQEATVERLKIYAAGDSAARLPFFPKDQP</sequence>
<keyword evidence="4" id="KW-0808">Transferase</keyword>
<evidence type="ECO:0000256" key="9">
    <source>
        <dbReference type="SAM" id="MobiDB-lite"/>
    </source>
</evidence>
<gene>
    <name evidence="11" type="ORF">UFOPK2754_00330</name>
</gene>
<evidence type="ECO:0000259" key="10">
    <source>
        <dbReference type="Pfam" id="PF01555"/>
    </source>
</evidence>
<dbReference type="GO" id="GO:0009307">
    <property type="term" value="P:DNA restriction-modification system"/>
    <property type="evidence" value="ECO:0007669"/>
    <property type="project" value="UniProtKB-KW"/>
</dbReference>
<proteinExistence type="inferred from homology"/>
<dbReference type="PROSITE" id="PS00093">
    <property type="entry name" value="N4_MTASE"/>
    <property type="match status" value="1"/>
</dbReference>
<evidence type="ECO:0000256" key="1">
    <source>
        <dbReference type="ARBA" id="ARBA00010203"/>
    </source>
</evidence>
<dbReference type="Gene3D" id="3.40.50.150">
    <property type="entry name" value="Vaccinia Virus protein VP39"/>
    <property type="match status" value="1"/>
</dbReference>
<keyword evidence="6" id="KW-0680">Restriction system</keyword>
<dbReference type="PRINTS" id="PR00508">
    <property type="entry name" value="S21N4MTFRASE"/>
</dbReference>
<evidence type="ECO:0000256" key="2">
    <source>
        <dbReference type="ARBA" id="ARBA00012185"/>
    </source>
</evidence>
<dbReference type="GO" id="GO:0032259">
    <property type="term" value="P:methylation"/>
    <property type="evidence" value="ECO:0007669"/>
    <property type="project" value="UniProtKB-KW"/>
</dbReference>
<comment type="catalytic activity">
    <reaction evidence="8">
        <text>a 2'-deoxycytidine in DNA + S-adenosyl-L-methionine = an N(4)-methyl-2'-deoxycytidine in DNA + S-adenosyl-L-homocysteine + H(+)</text>
        <dbReference type="Rhea" id="RHEA:16857"/>
        <dbReference type="Rhea" id="RHEA-COMP:11369"/>
        <dbReference type="Rhea" id="RHEA-COMP:13674"/>
        <dbReference type="ChEBI" id="CHEBI:15378"/>
        <dbReference type="ChEBI" id="CHEBI:57856"/>
        <dbReference type="ChEBI" id="CHEBI:59789"/>
        <dbReference type="ChEBI" id="CHEBI:85452"/>
        <dbReference type="ChEBI" id="CHEBI:137933"/>
        <dbReference type="EC" id="2.1.1.113"/>
    </reaction>
</comment>
<dbReference type="EMBL" id="CAEZYR010000007">
    <property type="protein sequence ID" value="CAB4728807.1"/>
    <property type="molecule type" value="Genomic_DNA"/>
</dbReference>
<dbReference type="InterPro" id="IPR029063">
    <property type="entry name" value="SAM-dependent_MTases_sf"/>
</dbReference>
<name>A0A6J6S2L1_9ZZZZ</name>
<evidence type="ECO:0000256" key="8">
    <source>
        <dbReference type="ARBA" id="ARBA00049120"/>
    </source>
</evidence>
<feature type="region of interest" description="Disordered" evidence="9">
    <location>
        <begin position="1"/>
        <end position="33"/>
    </location>
</feature>
<feature type="compositionally biased region" description="Basic and acidic residues" evidence="9">
    <location>
        <begin position="1"/>
        <end position="12"/>
    </location>
</feature>
<evidence type="ECO:0000256" key="5">
    <source>
        <dbReference type="ARBA" id="ARBA00022691"/>
    </source>
</evidence>
<evidence type="ECO:0000256" key="7">
    <source>
        <dbReference type="ARBA" id="ARBA00023125"/>
    </source>
</evidence>
<keyword evidence="7" id="KW-0238">DNA-binding</keyword>
<accession>A0A6J6S2L1</accession>
<keyword evidence="5" id="KW-0949">S-adenosyl-L-methionine</keyword>
<dbReference type="InterPro" id="IPR002941">
    <property type="entry name" value="DNA_methylase_N4/N6"/>
</dbReference>
<dbReference type="SUPFAM" id="SSF53335">
    <property type="entry name" value="S-adenosyl-L-methionine-dependent methyltransferases"/>
    <property type="match status" value="1"/>
</dbReference>
<dbReference type="InterPro" id="IPR017985">
    <property type="entry name" value="MeTrfase_CN4_CS"/>
</dbReference>
<dbReference type="AlphaFoldDB" id="A0A6J6S2L1"/>
<dbReference type="InterPro" id="IPR001091">
    <property type="entry name" value="RM_Methyltransferase"/>
</dbReference>
<feature type="domain" description="DNA methylase N-4/N-6" evidence="10">
    <location>
        <begin position="82"/>
        <end position="311"/>
    </location>
</feature>
<dbReference type="GO" id="GO:0008170">
    <property type="term" value="F:N-methyltransferase activity"/>
    <property type="evidence" value="ECO:0007669"/>
    <property type="project" value="InterPro"/>
</dbReference>
<dbReference type="GO" id="GO:0003677">
    <property type="term" value="F:DNA binding"/>
    <property type="evidence" value="ECO:0007669"/>
    <property type="project" value="UniProtKB-KW"/>
</dbReference>
<organism evidence="11">
    <name type="scientific">freshwater metagenome</name>
    <dbReference type="NCBI Taxonomy" id="449393"/>
    <lineage>
        <taxon>unclassified sequences</taxon>
        <taxon>metagenomes</taxon>
        <taxon>ecological metagenomes</taxon>
    </lineage>
</organism>
<dbReference type="Pfam" id="PF01555">
    <property type="entry name" value="N6_N4_Mtase"/>
    <property type="match status" value="1"/>
</dbReference>
<evidence type="ECO:0000256" key="6">
    <source>
        <dbReference type="ARBA" id="ARBA00022747"/>
    </source>
</evidence>
<protein>
    <recommendedName>
        <fullName evidence="2">site-specific DNA-methyltransferase (cytosine-N(4)-specific)</fullName>
        <ecNumber evidence="2">2.1.1.113</ecNumber>
    </recommendedName>
</protein>
<evidence type="ECO:0000256" key="3">
    <source>
        <dbReference type="ARBA" id="ARBA00022603"/>
    </source>
</evidence>